<protein>
    <submittedName>
        <fullName evidence="5">SCL-interrupting locus protein homolog</fullName>
    </submittedName>
</protein>
<dbReference type="GO" id="GO:0007052">
    <property type="term" value="P:mitotic spindle organization"/>
    <property type="evidence" value="ECO:0007669"/>
    <property type="project" value="TreeGrafter"/>
</dbReference>
<feature type="compositionally biased region" description="Low complexity" evidence="1">
    <location>
        <begin position="392"/>
        <end position="408"/>
    </location>
</feature>
<evidence type="ECO:0000259" key="2">
    <source>
        <dbReference type="Pfam" id="PF15253"/>
    </source>
</evidence>
<dbReference type="Proteomes" id="UP000504632">
    <property type="component" value="Chromosome 14"/>
</dbReference>
<dbReference type="InterPro" id="IPR026123">
    <property type="entry name" value="STIL"/>
</dbReference>
<evidence type="ECO:0000256" key="1">
    <source>
        <dbReference type="SAM" id="MobiDB-lite"/>
    </source>
</evidence>
<keyword evidence="4" id="KW-1185">Reference proteome</keyword>
<dbReference type="OrthoDB" id="76173at2759"/>
<dbReference type="InterPro" id="IPR057655">
    <property type="entry name" value="STIL_CC"/>
</dbReference>
<dbReference type="GO" id="GO:0005815">
    <property type="term" value="C:microtubule organizing center"/>
    <property type="evidence" value="ECO:0007669"/>
    <property type="project" value="TreeGrafter"/>
</dbReference>
<proteinExistence type="predicted"/>
<gene>
    <name evidence="5" type="primary">stil</name>
</gene>
<feature type="region of interest" description="Disordered" evidence="1">
    <location>
        <begin position="973"/>
        <end position="1032"/>
    </location>
</feature>
<feature type="region of interest" description="Disordered" evidence="1">
    <location>
        <begin position="460"/>
        <end position="636"/>
    </location>
</feature>
<dbReference type="GO" id="GO:0071539">
    <property type="term" value="P:protein localization to centrosome"/>
    <property type="evidence" value="ECO:0007669"/>
    <property type="project" value="TreeGrafter"/>
</dbReference>
<feature type="region of interest" description="Disordered" evidence="1">
    <location>
        <begin position="894"/>
        <end position="931"/>
    </location>
</feature>
<dbReference type="Pfam" id="PF26399">
    <property type="entry name" value="PRM_STIL"/>
    <property type="match status" value="1"/>
</dbReference>
<organism evidence="4 5">
    <name type="scientific">Chanos chanos</name>
    <name type="common">Milkfish</name>
    <name type="synonym">Mugil chanos</name>
    <dbReference type="NCBI Taxonomy" id="29144"/>
    <lineage>
        <taxon>Eukaryota</taxon>
        <taxon>Metazoa</taxon>
        <taxon>Chordata</taxon>
        <taxon>Craniata</taxon>
        <taxon>Vertebrata</taxon>
        <taxon>Euteleostomi</taxon>
        <taxon>Actinopterygii</taxon>
        <taxon>Neopterygii</taxon>
        <taxon>Teleostei</taxon>
        <taxon>Ostariophysi</taxon>
        <taxon>Gonorynchiformes</taxon>
        <taxon>Chanidae</taxon>
        <taxon>Chanos</taxon>
    </lineage>
</organism>
<evidence type="ECO:0000259" key="3">
    <source>
        <dbReference type="Pfam" id="PF25775"/>
    </source>
</evidence>
<feature type="domain" description="STIL coiled coil region" evidence="3">
    <location>
        <begin position="778"/>
        <end position="806"/>
    </location>
</feature>
<name>A0A6J2WR28_CHACN</name>
<dbReference type="PANTHER" id="PTHR15128">
    <property type="entry name" value="TAL1 SCL INTERRUPTING LOCUS"/>
    <property type="match status" value="1"/>
</dbReference>
<dbReference type="Pfam" id="PF25775">
    <property type="entry name" value="CC_STIL"/>
    <property type="match status" value="1"/>
</dbReference>
<feature type="compositionally biased region" description="Low complexity" evidence="1">
    <location>
        <begin position="550"/>
        <end position="564"/>
    </location>
</feature>
<accession>A0A6J2WR28</accession>
<dbReference type="GeneID" id="115827298"/>
<dbReference type="Pfam" id="PF15253">
    <property type="entry name" value="STIL_N"/>
    <property type="match status" value="1"/>
</dbReference>
<dbReference type="InterPro" id="IPR058559">
    <property type="entry name" value="PRM_STIL"/>
</dbReference>
<feature type="compositionally biased region" description="Basic and acidic residues" evidence="1">
    <location>
        <begin position="895"/>
        <end position="905"/>
    </location>
</feature>
<feature type="compositionally biased region" description="Polar residues" evidence="1">
    <location>
        <begin position="465"/>
        <end position="488"/>
    </location>
</feature>
<dbReference type="InterPro" id="IPR057731">
    <property type="entry name" value="STIL_N"/>
</dbReference>
<dbReference type="GO" id="GO:0031023">
    <property type="term" value="P:microtubule organizing center organization"/>
    <property type="evidence" value="ECO:0007669"/>
    <property type="project" value="TreeGrafter"/>
</dbReference>
<dbReference type="InParanoid" id="A0A6J2WR28"/>
<sequence>MNRLQVNLRGLPPHILDNVLKPDTVQTRRPAESGLTALTFPKSKVALWDPTANGDVVSLHLSYYRNPRLLLVEKALRLAHRHARQSNKSQFSCFLLGTLTVDSDEEGVTLTLDRFDPGKEHTGSPGKAPTALLPGDALVPCVFEAHQVSSVDTVVHSADDFNISFKMLQHCCSSKETLDVSKLLVLRARFSCTEQLDRLSFSLHWAAVTVSSILDAVPVRAVPIIPTALARNLSSPASVAQSHTACRKRGFLTMDQTRKLLLILESDPKAYTLPLVGVWLSGITHIHNPQVWAWCMRYLHCSALQDRVTSEGGAFLVVLYSLTHRDPEFYQVHLCDGQQDMSFQLLTSTESITLYKNVEPSEGRPLQFELSAENQNQETELFKETMSHGSFTRNAVSASSSSPQSKLSISDHDSGVEDEDLSPRPSPNPHPVSQQAKRIHPSVPELSLVMDASFMDGKMVESRDQSFPQAPSVHLQNRGSGSSHQTHTGPRPPGQVALAGPPPIRRPLTPVLSQPKATKGHTNVGHHTPRPGMSRKSGPSMGKRPKENQSSASSTSSSSSSSSSPKTGCSPNGSIHLQRQRSAQGLTTTPSFPLASPSVPQAPGHCSPRHSSGVPGQNHMQPSHQNKVFHSTPASNPPLNSVARPCNCCSNHYTHGAMYHTGSWTGTPPHPAPVLVSPTTPSGLHCDSLPREDCCLSPSRQSLSCPSSLNRSPVCVTTAPRPSPASHGPCSPVHNRGPVEHPVHVCQAQCCQTRPGYHVQSDGAPLTVVDGAMGLLPADAYRILVDQDRQLKQLQAQIQKLLEAQNKSSSHSVSPQPSLAQEQVIQKQTSPKPQRKTSVSVAVGTGASLFWNGTSESSSHEAPPLEWQSEIKPGAHDVSLASLGNSHHNHSILDTVKEEEREEQTPKTPSNPATTPQQNTLSSAGGRSFQSPVLGESISMYCQPESPTTDGSSEVKVADDPRFYQELLAQVKSRLQDSVEEEEKVRRDECITHSRDRQSLSPTGQRSRDPPPKHSPPQPQKKDQKAKESGQDQVFSATLRQLQQLGVTVELDTALPGKATRSTVESASTLAYINPEAVVPRLALSESMGTSIWGPSGSVDLSLEANAIALKYLSDSQLSRLSMGGLSPGSRPTLGSVLLGRSAVEKSSVGLSILSPSNMSLATCKYMKKYGLIEAGNSSGEEDEDNEIKHRVQTDSALGCSLQLEQSENVSTEQERDNPKGLVLKNITNKKTHPVPCLENSLNDSQRHLIQGLHPKTQPLAHCKISQEKENGAKLNPLQRYSSMSENQGSQDNLEAQGSVGNFLDLSRLRQLPKLF</sequence>
<feature type="region of interest" description="Disordered" evidence="1">
    <location>
        <begin position="392"/>
        <end position="440"/>
    </location>
</feature>
<dbReference type="CTD" id="6491"/>
<evidence type="ECO:0000313" key="4">
    <source>
        <dbReference type="Proteomes" id="UP000504632"/>
    </source>
</evidence>
<feature type="compositionally biased region" description="Basic and acidic residues" evidence="1">
    <location>
        <begin position="983"/>
        <end position="998"/>
    </location>
</feature>
<feature type="compositionally biased region" description="Low complexity" evidence="1">
    <location>
        <begin position="806"/>
        <end position="818"/>
    </location>
</feature>
<dbReference type="PANTHER" id="PTHR15128:SF0">
    <property type="entry name" value="SCL-INTERRUPTING LOCUS PROTEIN"/>
    <property type="match status" value="1"/>
</dbReference>
<feature type="compositionally biased region" description="Polar residues" evidence="1">
    <location>
        <begin position="819"/>
        <end position="840"/>
    </location>
</feature>
<feature type="region of interest" description="Disordered" evidence="1">
    <location>
        <begin position="806"/>
        <end position="841"/>
    </location>
</feature>
<dbReference type="RefSeq" id="XP_030646968.1">
    <property type="nucleotide sequence ID" value="XM_030791108.1"/>
</dbReference>
<dbReference type="FunCoup" id="A0A6J2WR28">
    <property type="interactions" value="1640"/>
</dbReference>
<feature type="compositionally biased region" description="Polar residues" evidence="1">
    <location>
        <begin position="906"/>
        <end position="931"/>
    </location>
</feature>
<feature type="compositionally biased region" description="Basic and acidic residues" evidence="1">
    <location>
        <begin position="1020"/>
        <end position="1030"/>
    </location>
</feature>
<dbReference type="GO" id="GO:0007224">
    <property type="term" value="P:smoothened signaling pathway"/>
    <property type="evidence" value="ECO:0007669"/>
    <property type="project" value="TreeGrafter"/>
</dbReference>
<evidence type="ECO:0000313" key="5">
    <source>
        <dbReference type="RefSeq" id="XP_030646968.1"/>
    </source>
</evidence>
<feature type="compositionally biased region" description="Polar residues" evidence="1">
    <location>
        <begin position="565"/>
        <end position="591"/>
    </location>
</feature>
<reference evidence="5" key="1">
    <citation type="submission" date="2025-08" db="UniProtKB">
        <authorList>
            <consortium name="RefSeq"/>
        </authorList>
    </citation>
    <scope>IDENTIFICATION</scope>
</reference>
<feature type="domain" description="STIL N-terminal" evidence="2">
    <location>
        <begin position="47"/>
        <end position="387"/>
    </location>
</feature>
<feature type="compositionally biased region" description="Polar residues" evidence="1">
    <location>
        <begin position="614"/>
        <end position="636"/>
    </location>
</feature>